<dbReference type="Proteomes" id="UP000034325">
    <property type="component" value="Unassembled WGS sequence"/>
</dbReference>
<evidence type="ECO:0000313" key="3">
    <source>
        <dbReference type="Proteomes" id="UP000034325"/>
    </source>
</evidence>
<keyword evidence="1" id="KW-1133">Transmembrane helix</keyword>
<evidence type="ECO:0008006" key="4">
    <source>
        <dbReference type="Google" id="ProtNLM"/>
    </source>
</evidence>
<comment type="caution">
    <text evidence="2">The sequence shown here is derived from an EMBL/GenBank/DDBJ whole genome shotgun (WGS) entry which is preliminary data.</text>
</comment>
<protein>
    <recommendedName>
        <fullName evidence="4">Prepilin-type N-terminal cleavage/methylation domain-containing protein</fullName>
    </recommendedName>
</protein>
<name>A0A0G0PK93_9BACT</name>
<dbReference type="InterPro" id="IPR012902">
    <property type="entry name" value="N_methyl_site"/>
</dbReference>
<organism evidence="2 3">
    <name type="scientific">Candidatus Woesebacteria bacterium GW2011_GWA1_39_12</name>
    <dbReference type="NCBI Taxonomy" id="1618549"/>
    <lineage>
        <taxon>Bacteria</taxon>
        <taxon>Candidatus Woeseibacteriota</taxon>
    </lineage>
</organism>
<proteinExistence type="predicted"/>
<gene>
    <name evidence="2" type="ORF">UT23_C0002G0059</name>
</gene>
<sequence length="173" mass="19272">MMNNSKFQVPNSKFSRGFTLVELILYIAIVTMFMTGVIYFTSDIVYGRVRSQVHQEVNQNMRLAVKIIMYEIRNASGVNSVSASSISLASTDAGRNPTVIDRDVSSGRLRIGYGGNQYFLTSNKVTVTALNFTDFSTAGSTNVRFSITIEATGDRQEFQKSETYETSVELRSQ</sequence>
<feature type="transmembrane region" description="Helical" evidence="1">
    <location>
        <begin position="20"/>
        <end position="40"/>
    </location>
</feature>
<keyword evidence="1" id="KW-0812">Transmembrane</keyword>
<evidence type="ECO:0000313" key="2">
    <source>
        <dbReference type="EMBL" id="KKQ98559.1"/>
    </source>
</evidence>
<accession>A0A0G0PK93</accession>
<reference evidence="2 3" key="1">
    <citation type="journal article" date="2015" name="Nature">
        <title>rRNA introns, odd ribosomes, and small enigmatic genomes across a large radiation of phyla.</title>
        <authorList>
            <person name="Brown C.T."/>
            <person name="Hug L.A."/>
            <person name="Thomas B.C."/>
            <person name="Sharon I."/>
            <person name="Castelle C.J."/>
            <person name="Singh A."/>
            <person name="Wilkins M.J."/>
            <person name="Williams K.H."/>
            <person name="Banfield J.F."/>
        </authorList>
    </citation>
    <scope>NUCLEOTIDE SEQUENCE [LARGE SCALE GENOMIC DNA]</scope>
</reference>
<keyword evidence="1" id="KW-0472">Membrane</keyword>
<evidence type="ECO:0000256" key="1">
    <source>
        <dbReference type="SAM" id="Phobius"/>
    </source>
</evidence>
<dbReference type="AlphaFoldDB" id="A0A0G0PK93"/>
<dbReference type="EMBL" id="LBWA01000002">
    <property type="protein sequence ID" value="KKQ98559.1"/>
    <property type="molecule type" value="Genomic_DNA"/>
</dbReference>
<dbReference type="Pfam" id="PF07963">
    <property type="entry name" value="N_methyl"/>
    <property type="match status" value="1"/>
</dbReference>